<dbReference type="VEuPathDB" id="VectorBase:ADAC008131"/>
<dbReference type="eggNOG" id="ENOG502RZD1">
    <property type="taxonomic scope" value="Eukaryota"/>
</dbReference>
<dbReference type="AlphaFoldDB" id="W5J8G5"/>
<dbReference type="HOGENOM" id="CLU_010718_0_0_1"/>
<accession>W5J8G5</accession>
<evidence type="ECO:0000313" key="4">
    <source>
        <dbReference type="Proteomes" id="UP000000673"/>
    </source>
</evidence>
<organism evidence="2">
    <name type="scientific">Anopheles darlingi</name>
    <name type="common">Mosquito</name>
    <dbReference type="NCBI Taxonomy" id="43151"/>
    <lineage>
        <taxon>Eukaryota</taxon>
        <taxon>Metazoa</taxon>
        <taxon>Ecdysozoa</taxon>
        <taxon>Arthropoda</taxon>
        <taxon>Hexapoda</taxon>
        <taxon>Insecta</taxon>
        <taxon>Pterygota</taxon>
        <taxon>Neoptera</taxon>
        <taxon>Endopterygota</taxon>
        <taxon>Diptera</taxon>
        <taxon>Nematocera</taxon>
        <taxon>Culicoidea</taxon>
        <taxon>Culicidae</taxon>
        <taxon>Anophelinae</taxon>
        <taxon>Anopheles</taxon>
    </lineage>
</organism>
<dbReference type="Pfam" id="PF02958">
    <property type="entry name" value="EcKL"/>
    <property type="match status" value="1"/>
</dbReference>
<protein>
    <submittedName>
        <fullName evidence="2">CHKov1</fullName>
    </submittedName>
</protein>
<dbReference type="OMA" id="KQMYEVH"/>
<reference evidence="3" key="4">
    <citation type="submission" date="2015-06" db="UniProtKB">
        <authorList>
            <consortium name="EnsemblMetazoa"/>
        </authorList>
    </citation>
    <scope>IDENTIFICATION</scope>
</reference>
<dbReference type="VEuPathDB" id="VectorBase:ADAR2_007718"/>
<dbReference type="PANTHER" id="PTHR11012:SF6">
    <property type="entry name" value="CHK DOMAIN OV1-RELATED"/>
    <property type="match status" value="1"/>
</dbReference>
<reference evidence="2" key="2">
    <citation type="submission" date="2010-05" db="EMBL/GenBank/DDBJ databases">
        <authorList>
            <person name="Almeida L.G."/>
            <person name="Nicolas M.F."/>
            <person name="Souza R.C."/>
            <person name="Vasconcelos A.T.R."/>
        </authorList>
    </citation>
    <scope>NUCLEOTIDE SEQUENCE</scope>
</reference>
<dbReference type="SMART" id="SM00587">
    <property type="entry name" value="CHK"/>
    <property type="match status" value="1"/>
</dbReference>
<proteinExistence type="predicted"/>
<dbReference type="SUPFAM" id="SSF56112">
    <property type="entry name" value="Protein kinase-like (PK-like)"/>
    <property type="match status" value="1"/>
</dbReference>
<feature type="domain" description="CHK kinase-like" evidence="1">
    <location>
        <begin position="131"/>
        <end position="316"/>
    </location>
</feature>
<dbReference type="PANTHER" id="PTHR11012">
    <property type="entry name" value="PROTEIN KINASE-LIKE DOMAIN-CONTAINING"/>
    <property type="match status" value="1"/>
</dbReference>
<reference evidence="2" key="3">
    <citation type="journal article" date="2013" name="Nucleic Acids Res.">
        <title>The genome of Anopheles darlingi, the main neotropical malaria vector.</title>
        <authorList>
            <person name="Marinotti O."/>
            <person name="Cerqueira G.C."/>
            <person name="de Almeida L.G."/>
            <person name="Ferro M.I."/>
            <person name="Loreto E.L."/>
            <person name="Zaha A."/>
            <person name="Teixeira S.M."/>
            <person name="Wespiser A.R."/>
            <person name="Almeida E Silva A."/>
            <person name="Schlindwein A.D."/>
            <person name="Pacheco A.C."/>
            <person name="Silva A.L."/>
            <person name="Graveley B.R."/>
            <person name="Walenz B.P."/>
            <person name="Lima Bde A."/>
            <person name="Ribeiro C.A."/>
            <person name="Nunes-Silva C.G."/>
            <person name="de Carvalho C.R."/>
            <person name="Soares C.M."/>
            <person name="de Menezes C.B."/>
            <person name="Matiolli C."/>
            <person name="Caffrey D."/>
            <person name="Araujo D.A."/>
            <person name="de Oliveira D.M."/>
            <person name="Golenbock D."/>
            <person name="Grisard E.C."/>
            <person name="Fantinatti-Garboggini F."/>
            <person name="de Carvalho F.M."/>
            <person name="Barcellos F.G."/>
            <person name="Prosdocimi F."/>
            <person name="May G."/>
            <person name="Azevedo Junior G.M."/>
            <person name="Guimaraes G.M."/>
            <person name="Goldman G.H."/>
            <person name="Padilha I.Q."/>
            <person name="Batista Jda S."/>
            <person name="Ferro J.A."/>
            <person name="Ribeiro J.M."/>
            <person name="Fietto J.L."/>
            <person name="Dabbas K.M."/>
            <person name="Cerdeira L."/>
            <person name="Agnez-Lima L.F."/>
            <person name="Brocchi M."/>
            <person name="de Carvalho M.O."/>
            <person name="Teixeira Mde M."/>
            <person name="Diniz Maia Mde M."/>
            <person name="Goldman M.H."/>
            <person name="Cruz Schneider M.P."/>
            <person name="Felipe M.S."/>
            <person name="Hungria M."/>
            <person name="Nicolas M.F."/>
            <person name="Pereira M."/>
            <person name="Montes M.A."/>
            <person name="Cantao M.E."/>
            <person name="Vincentz M."/>
            <person name="Rafael M.S."/>
            <person name="Silverman N."/>
            <person name="Stoco P.H."/>
            <person name="Souza R.C."/>
            <person name="Vicentini R."/>
            <person name="Gazzinelli R.T."/>
            <person name="Neves Rde O."/>
            <person name="Silva R."/>
            <person name="Astolfi-Filho S."/>
            <person name="Maciel T.E."/>
            <person name="Urmenyi T.P."/>
            <person name="Tadei W.P."/>
            <person name="Camargo E.P."/>
            <person name="de Vasconcelos A.T."/>
        </authorList>
    </citation>
    <scope>NUCLEOTIDE SEQUENCE</scope>
</reference>
<reference evidence="2 4" key="1">
    <citation type="journal article" date="2010" name="BMC Genomics">
        <title>Combination of measures distinguishes pre-miRNAs from other stem-loops in the genome of the newly sequenced Anopheles darlingi.</title>
        <authorList>
            <person name="Mendes N.D."/>
            <person name="Freitas A.T."/>
            <person name="Vasconcelos A.T."/>
            <person name="Sagot M.F."/>
        </authorList>
    </citation>
    <scope>NUCLEOTIDE SEQUENCE</scope>
</reference>
<dbReference type="InterPro" id="IPR004119">
    <property type="entry name" value="EcKL"/>
</dbReference>
<evidence type="ECO:0000259" key="1">
    <source>
        <dbReference type="SMART" id="SM00587"/>
    </source>
</evidence>
<dbReference type="EMBL" id="ADMH02001961">
    <property type="protein sequence ID" value="ETN60256.1"/>
    <property type="molecule type" value="Genomic_DNA"/>
</dbReference>
<evidence type="ECO:0000313" key="2">
    <source>
        <dbReference type="EMBL" id="ETN60256.1"/>
    </source>
</evidence>
<dbReference type="Proteomes" id="UP000000673">
    <property type="component" value="Unassembled WGS sequence"/>
</dbReference>
<sequence length="408" mass="46433">MESSGWQCVEYFQEILERELQLQDGIGFTVRRLQVGSATEKTAGYMSLMHRVSIDLEVGPMRQPRTLCYIVKEKSDTVFGGDLVDVLAVFPKERNVYETLLPTFEGLWSAQRVQFGPRMLKATESAQFTVIVMEDLTVRGYRMRDRCFNLPMADVKGVLSKMAKFHAASAVYRAKGGNISEHFMKGVISENTLDLLESYYELLFNSFLESMEKRHFPIKYLNPLTKLKGRLLSECCKLNAVDETEFNVFNHGDLWPNNIMFNESDLLFLDFQTVVYGSFAQDLLYFFVTTGAELICEAFDELVDFYYESLTSSMETLGYSQLLPSYAELMSQLQRRGVLVLPPLSEALGISMAELSETLDMVQVTTDSLEGTALREKIYSNPAYVSLVDRLIPVLFEKGLFRGLDNMS</sequence>
<dbReference type="Gene3D" id="3.90.1200.10">
    <property type="match status" value="1"/>
</dbReference>
<evidence type="ECO:0000313" key="3">
    <source>
        <dbReference type="EnsemblMetazoa" id="ADAC008131-PA"/>
    </source>
</evidence>
<dbReference type="InterPro" id="IPR011009">
    <property type="entry name" value="Kinase-like_dom_sf"/>
</dbReference>
<name>W5J8G5_ANODA</name>
<gene>
    <name evidence="2" type="ORF">AND_008131</name>
</gene>
<keyword evidence="4" id="KW-1185">Reference proteome</keyword>
<dbReference type="EnsemblMetazoa" id="ADAC008131-RA">
    <property type="protein sequence ID" value="ADAC008131-PA"/>
    <property type="gene ID" value="ADAC008131"/>
</dbReference>
<dbReference type="InterPro" id="IPR015897">
    <property type="entry name" value="CHK_kinase-like"/>
</dbReference>